<accession>A0A0S4M7G1</accession>
<evidence type="ECO:0000313" key="6">
    <source>
        <dbReference type="Proteomes" id="UP000198651"/>
    </source>
</evidence>
<dbReference type="InterPro" id="IPR050155">
    <property type="entry name" value="HAD-like_hydrolase_sf"/>
</dbReference>
<evidence type="ECO:0000256" key="1">
    <source>
        <dbReference type="ARBA" id="ARBA00022723"/>
    </source>
</evidence>
<dbReference type="SFLD" id="SFLDS00003">
    <property type="entry name" value="Haloacid_Dehalogenase"/>
    <property type="match status" value="1"/>
</dbReference>
<dbReference type="Gene3D" id="1.10.150.240">
    <property type="entry name" value="Putative phosphatase, domain 2"/>
    <property type="match status" value="1"/>
</dbReference>
<dbReference type="PANTHER" id="PTHR43434:SF23">
    <property type="entry name" value="PHOSPHOGLYCOLATE PHOSPHATASE"/>
    <property type="match status" value="1"/>
</dbReference>
<dbReference type="GO" id="GO:0046872">
    <property type="term" value="F:metal ion binding"/>
    <property type="evidence" value="ECO:0007669"/>
    <property type="project" value="UniProtKB-KW"/>
</dbReference>
<sequence length="216" mass="23943">MKLGWDAILFDLDGTLVDTTSDLRAALNKLCEDRGIDTVTQEDFLSYTGQGVNKILERFLGISQKDSEFKDIKNRFLSFYTDVDHGQSDFFPGIRGIIANIEGLVVPWGIVTGKWRSLTIPLLDHINLNCPCVVCGDDVLHPKPSPDSLLKAADILNSDPSKCIYIGDGLCDYEAASACNMEFLGVLWGYQRDVLLERAVSNLVSSAKELSDFLFK</sequence>
<name>A0A0S4M7G1_9BURK</name>
<evidence type="ECO:0000256" key="3">
    <source>
        <dbReference type="ARBA" id="ARBA00022842"/>
    </source>
</evidence>
<reference evidence="6" key="1">
    <citation type="submission" date="2015-11" db="EMBL/GenBank/DDBJ databases">
        <authorList>
            <person name="Seth-Smith H.M.B."/>
        </authorList>
    </citation>
    <scope>NUCLEOTIDE SEQUENCE [LARGE SCALE GENOMIC DNA]</scope>
    <source>
        <strain evidence="6">2013Ark11</strain>
    </source>
</reference>
<keyword evidence="2" id="KW-0378">Hydrolase</keyword>
<dbReference type="GO" id="GO:0005829">
    <property type="term" value="C:cytosol"/>
    <property type="evidence" value="ECO:0007669"/>
    <property type="project" value="TreeGrafter"/>
</dbReference>
<dbReference type="InterPro" id="IPR041492">
    <property type="entry name" value="HAD_2"/>
</dbReference>
<keyword evidence="6" id="KW-1185">Reference proteome</keyword>
<dbReference type="InterPro" id="IPR023198">
    <property type="entry name" value="PGP-like_dom2"/>
</dbReference>
<evidence type="ECO:0000256" key="2">
    <source>
        <dbReference type="ARBA" id="ARBA00022801"/>
    </source>
</evidence>
<keyword evidence="1" id="KW-0479">Metal-binding</keyword>
<dbReference type="GO" id="GO:0006281">
    <property type="term" value="P:DNA repair"/>
    <property type="evidence" value="ECO:0007669"/>
    <property type="project" value="TreeGrafter"/>
</dbReference>
<gene>
    <name evidence="5" type="ORF">Ark11_1405</name>
</gene>
<dbReference type="InterPro" id="IPR023214">
    <property type="entry name" value="HAD_sf"/>
</dbReference>
<dbReference type="InterPro" id="IPR006439">
    <property type="entry name" value="HAD-SF_hydro_IA"/>
</dbReference>
<dbReference type="PANTHER" id="PTHR43434">
    <property type="entry name" value="PHOSPHOGLYCOLATE PHOSPHATASE"/>
    <property type="match status" value="1"/>
</dbReference>
<protein>
    <submittedName>
        <fullName evidence="5">Putative phosphoglycolate phosphatase</fullName>
    </submittedName>
</protein>
<dbReference type="EMBL" id="LN906597">
    <property type="protein sequence ID" value="CUT18205.1"/>
    <property type="molecule type" value="Genomic_DNA"/>
</dbReference>
<dbReference type="OrthoDB" id="9807630at2"/>
<dbReference type="NCBIfam" id="TIGR01509">
    <property type="entry name" value="HAD-SF-IA-v3"/>
    <property type="match status" value="1"/>
</dbReference>
<keyword evidence="4" id="KW-0119">Carbohydrate metabolism</keyword>
<evidence type="ECO:0000256" key="4">
    <source>
        <dbReference type="ARBA" id="ARBA00023277"/>
    </source>
</evidence>
<proteinExistence type="predicted"/>
<dbReference type="AlphaFoldDB" id="A0A0S4M7G1"/>
<organism evidence="5 6">
    <name type="scientific">Candidatus Ichthyocystis hellenicum</name>
    <dbReference type="NCBI Taxonomy" id="1561003"/>
    <lineage>
        <taxon>Bacteria</taxon>
        <taxon>Pseudomonadati</taxon>
        <taxon>Pseudomonadota</taxon>
        <taxon>Betaproteobacteria</taxon>
        <taxon>Burkholderiales</taxon>
        <taxon>Candidatus Ichthyocystis</taxon>
    </lineage>
</organism>
<dbReference type="Gene3D" id="3.40.50.1000">
    <property type="entry name" value="HAD superfamily/HAD-like"/>
    <property type="match status" value="1"/>
</dbReference>
<dbReference type="Proteomes" id="UP000198651">
    <property type="component" value="Chromosome I"/>
</dbReference>
<dbReference type="SUPFAM" id="SSF56784">
    <property type="entry name" value="HAD-like"/>
    <property type="match status" value="1"/>
</dbReference>
<evidence type="ECO:0000313" key="5">
    <source>
        <dbReference type="EMBL" id="CUT18205.1"/>
    </source>
</evidence>
<dbReference type="GO" id="GO:0008967">
    <property type="term" value="F:phosphoglycolate phosphatase activity"/>
    <property type="evidence" value="ECO:0007669"/>
    <property type="project" value="TreeGrafter"/>
</dbReference>
<dbReference type="SFLD" id="SFLDG01129">
    <property type="entry name" value="C1.5:_HAD__Beta-PGM__Phosphata"/>
    <property type="match status" value="1"/>
</dbReference>
<dbReference type="Pfam" id="PF13419">
    <property type="entry name" value="HAD_2"/>
    <property type="match status" value="1"/>
</dbReference>
<dbReference type="RefSeq" id="WP_092343352.1">
    <property type="nucleotide sequence ID" value="NZ_FLSL01000097.1"/>
</dbReference>
<dbReference type="InterPro" id="IPR036412">
    <property type="entry name" value="HAD-like_sf"/>
</dbReference>
<dbReference type="STRING" id="1561003.Ark11_1405"/>
<keyword evidence="3" id="KW-0460">Magnesium</keyword>